<evidence type="ECO:0000256" key="1">
    <source>
        <dbReference type="SAM" id="Phobius"/>
    </source>
</evidence>
<reference evidence="2 3" key="1">
    <citation type="journal article" date="2009" name="Nature">
        <title>Evolution of pathogenicity and sexual reproduction in eight Candida genomes.</title>
        <authorList>
            <person name="Butler G."/>
            <person name="Rasmussen M.D."/>
            <person name="Lin M.F."/>
            <person name="Santos M.A."/>
            <person name="Sakthikumar S."/>
            <person name="Munro C.A."/>
            <person name="Rheinbay E."/>
            <person name="Grabherr M."/>
            <person name="Forche A."/>
            <person name="Reedy J.L."/>
            <person name="Agrafioti I."/>
            <person name="Arnaud M.B."/>
            <person name="Bates S."/>
            <person name="Brown A.J."/>
            <person name="Brunke S."/>
            <person name="Costanzo M.C."/>
            <person name="Fitzpatrick D.A."/>
            <person name="de Groot P.W."/>
            <person name="Harris D."/>
            <person name="Hoyer L.L."/>
            <person name="Hube B."/>
            <person name="Klis F.M."/>
            <person name="Kodira C."/>
            <person name="Lennard N."/>
            <person name="Logue M.E."/>
            <person name="Martin R."/>
            <person name="Neiman A.M."/>
            <person name="Nikolaou E."/>
            <person name="Quail M.A."/>
            <person name="Quinn J."/>
            <person name="Santos M.C."/>
            <person name="Schmitzberger F.F."/>
            <person name="Sherlock G."/>
            <person name="Shah P."/>
            <person name="Silverstein K.A."/>
            <person name="Skrzypek M.S."/>
            <person name="Soll D."/>
            <person name="Staggs R."/>
            <person name="Stansfield I."/>
            <person name="Stumpf M.P."/>
            <person name="Sudbery P.E."/>
            <person name="Srikantha T."/>
            <person name="Zeng Q."/>
            <person name="Berman J."/>
            <person name="Berriman M."/>
            <person name="Heitman J."/>
            <person name="Gow N.A."/>
            <person name="Lorenz M.C."/>
            <person name="Birren B.W."/>
            <person name="Kellis M."/>
            <person name="Cuomo C.A."/>
        </authorList>
    </citation>
    <scope>NUCLEOTIDE SEQUENCE [LARGE SCALE GENOMIC DNA]</scope>
    <source>
        <strain evidence="3">ATCC 11503 / BCRC 21390 / CBS 2605 / JCM 1781 / NBRC 1676 / NRRL YB-4239</strain>
    </source>
</reference>
<feature type="transmembrane region" description="Helical" evidence="1">
    <location>
        <begin position="30"/>
        <end position="51"/>
    </location>
</feature>
<proteinExistence type="predicted"/>
<dbReference type="Proteomes" id="UP000001996">
    <property type="component" value="Unassembled WGS sequence"/>
</dbReference>
<sequence>MVNEKVWGDKPDVFRQPYRWLRYHAHVNPALFVSVALGAAAPVLLTLVLPLRKSLLYSDHEPIPWVYPLPQRPRDKNLKGYDD</sequence>
<dbReference type="STRING" id="379508.A5E4E9"/>
<evidence type="ECO:0000313" key="3">
    <source>
        <dbReference type="Proteomes" id="UP000001996"/>
    </source>
</evidence>
<dbReference type="PANTHER" id="PTHR38488">
    <property type="entry name" value="OXIDOREDUCTASE 9.5 KDA SUBUNIT, PUTATIVE (AFU_ORTHOLOGUE AFUA_5G08980)-RELATED"/>
    <property type="match status" value="1"/>
</dbReference>
<dbReference type="PANTHER" id="PTHR38488:SF1">
    <property type="entry name" value="OXIDOREDUCTASE 9.5 KDA SUBUNIT, PUTATIVE (AFU_ORTHOLOGUE AFUA_5G08980)-RELATED"/>
    <property type="match status" value="1"/>
</dbReference>
<organism evidence="2 3">
    <name type="scientific">Lodderomyces elongisporus (strain ATCC 11503 / CBS 2605 / JCM 1781 / NBRC 1676 / NRRL YB-4239)</name>
    <name type="common">Yeast</name>
    <name type="synonym">Saccharomyces elongisporus</name>
    <dbReference type="NCBI Taxonomy" id="379508"/>
    <lineage>
        <taxon>Eukaryota</taxon>
        <taxon>Fungi</taxon>
        <taxon>Dikarya</taxon>
        <taxon>Ascomycota</taxon>
        <taxon>Saccharomycotina</taxon>
        <taxon>Pichiomycetes</taxon>
        <taxon>Debaryomycetaceae</taxon>
        <taxon>Candida/Lodderomyces clade</taxon>
        <taxon>Lodderomyces</taxon>
    </lineage>
</organism>
<dbReference type="OMA" id="EKPAIFW"/>
<evidence type="ECO:0008006" key="4">
    <source>
        <dbReference type="Google" id="ProtNLM"/>
    </source>
</evidence>
<dbReference type="VEuPathDB" id="FungiDB:LELG_04488"/>
<dbReference type="EMBL" id="CH981529">
    <property type="protein sequence ID" value="EDK46307.1"/>
    <property type="molecule type" value="Genomic_DNA"/>
</dbReference>
<dbReference type="InParanoid" id="A5E4E9"/>
<dbReference type="KEGG" id="lel:PVL30_004207"/>
<keyword evidence="1" id="KW-0812">Transmembrane</keyword>
<keyword evidence="1" id="KW-1133">Transmembrane helix</keyword>
<name>A5E4E9_LODEL</name>
<protein>
    <recommendedName>
        <fullName evidence="4">NADH-ubiquinone oxidoreductase 9.5 kDa subunit</fullName>
    </recommendedName>
</protein>
<dbReference type="OrthoDB" id="2093409at2759"/>
<dbReference type="eggNOG" id="ENOG502S74C">
    <property type="taxonomic scope" value="Eukaryota"/>
</dbReference>
<keyword evidence="3" id="KW-1185">Reference proteome</keyword>
<dbReference type="CDD" id="cd22903">
    <property type="entry name" value="NI9M"/>
    <property type="match status" value="1"/>
</dbReference>
<keyword evidence="1" id="KW-0472">Membrane</keyword>
<dbReference type="AlphaFoldDB" id="A5E4E9"/>
<dbReference type="GeneID" id="5231652"/>
<gene>
    <name evidence="2" type="ORF">LELG_04488</name>
</gene>
<accession>A5E4E9</accession>
<dbReference type="InterPro" id="IPR039961">
    <property type="entry name" value="Nuo9.5"/>
</dbReference>
<evidence type="ECO:0000313" key="2">
    <source>
        <dbReference type="EMBL" id="EDK46307.1"/>
    </source>
</evidence>
<dbReference type="HOGENOM" id="CLU_166990_1_0_1"/>